<organism evidence="1 2">
    <name type="scientific">Oligella urethralis DNF00040</name>
    <dbReference type="NCBI Taxonomy" id="1401065"/>
    <lineage>
        <taxon>Bacteria</taxon>
        <taxon>Pseudomonadati</taxon>
        <taxon>Pseudomonadota</taxon>
        <taxon>Betaproteobacteria</taxon>
        <taxon>Burkholderiales</taxon>
        <taxon>Alcaligenaceae</taxon>
        <taxon>Oligella</taxon>
    </lineage>
</organism>
<gene>
    <name evidence="1" type="ORF">HMPREF2130_09490</name>
</gene>
<sequence length="251" mass="29252">MDFSHNLPSISMPRIGRVPDITSLLQRIDYIEFCIEQIEAFYSEIKGHYSVGITGTGSNHYHFIVENLIASIRRFIDDLVVAAFMNLFKRYKPWEKEIVIEGYSDIFRLDLFKNKFKKSYPEIFNNEISAQLDSFRQMVLGKNYRYLWLIQNISNTYKHSITAGLGKTTYGVDFPTLTVIGVIKPDHNLDTLTYHNHSFRQIILGLKDYLDDFVFCYLNQELKADSTVENKCTSHVIEGHIWYLNAPYGYA</sequence>
<evidence type="ECO:0000313" key="1">
    <source>
        <dbReference type="EMBL" id="KGF28192.1"/>
    </source>
</evidence>
<accession>A0A096ABU9</accession>
<evidence type="ECO:0000313" key="2">
    <source>
        <dbReference type="Proteomes" id="UP000029629"/>
    </source>
</evidence>
<comment type="caution">
    <text evidence="1">The sequence shown here is derived from an EMBL/GenBank/DDBJ whole genome shotgun (WGS) entry which is preliminary data.</text>
</comment>
<keyword evidence="2" id="KW-1185">Reference proteome</keyword>
<protein>
    <submittedName>
        <fullName evidence="1">Uncharacterized protein</fullName>
    </submittedName>
</protein>
<dbReference type="EMBL" id="JRNI01000055">
    <property type="protein sequence ID" value="KGF28192.1"/>
    <property type="molecule type" value="Genomic_DNA"/>
</dbReference>
<name>A0A096ABU9_9BURK</name>
<reference evidence="1 2" key="1">
    <citation type="submission" date="2014-07" db="EMBL/GenBank/DDBJ databases">
        <authorList>
            <person name="McCorrison J."/>
            <person name="Sanka R."/>
            <person name="Torralba M."/>
            <person name="Gillis M."/>
            <person name="Haft D.H."/>
            <person name="Methe B."/>
            <person name="Sutton G."/>
            <person name="Nelson K.E."/>
        </authorList>
    </citation>
    <scope>NUCLEOTIDE SEQUENCE [LARGE SCALE GENOMIC DNA]</scope>
    <source>
        <strain evidence="1 2">DNF00040</strain>
    </source>
</reference>
<proteinExistence type="predicted"/>
<dbReference type="Proteomes" id="UP000029629">
    <property type="component" value="Unassembled WGS sequence"/>
</dbReference>
<dbReference type="AlphaFoldDB" id="A0A096ABU9"/>